<keyword evidence="8" id="KW-0542">Nucleomorph</keyword>
<dbReference type="PANTHER" id="PTHR43694:SF1">
    <property type="entry name" value="RIBONUCLEASE J"/>
    <property type="match status" value="1"/>
</dbReference>
<feature type="domain" description="Metallo-beta-lactamase" evidence="7">
    <location>
        <begin position="96"/>
        <end position="300"/>
    </location>
</feature>
<gene>
    <name evidence="8" type="primary">myb1</name>
</gene>
<dbReference type="InterPro" id="IPR001279">
    <property type="entry name" value="Metallo-B-lactamas"/>
</dbReference>
<dbReference type="GO" id="GO:0003723">
    <property type="term" value="F:RNA binding"/>
    <property type="evidence" value="ECO:0007669"/>
    <property type="project" value="UniProtKB-KW"/>
</dbReference>
<evidence type="ECO:0000256" key="6">
    <source>
        <dbReference type="ARBA" id="ARBA00022884"/>
    </source>
</evidence>
<evidence type="ECO:0000256" key="5">
    <source>
        <dbReference type="ARBA" id="ARBA00022839"/>
    </source>
</evidence>
<sequence length="654" mass="75119">MLKKRIVCRITTFLARNKSDNIFQKKKGNNNQNLFVSIVKLGIYYQSYDYKYMYRNEHSFYKNIVKTNVKKKIFNIEKKINKGIVIIPLGGLGEIGMNCMLLGIDNRFILIDAGIMFSELSIIGIKKVLPDINFLGFFRDKIEALVITHGHEDHIGALEWVNKKYLKIIPALDQATIIYSPRLVFNIFKKRYHKQKRFLDSMFVIFKIKTEFVLGPFMCQVFRVTHSIPDCCGLVFKSYLGNLLHTGDWKIDDYPLDGEQFDKLFLEKLAREKVLLMMSDSTNAMSSGRSDSEKIIQNSIIKKIINENDNRRIIITQFASNLFRLNSIRKAAELSKRKITFIGVSLHSYLEAALLSGRAPLHPGEVAMHQDLEKLEPDKLIIVTTGSQGEENGTLNLASIGKSNKLKINSNDTVIYSAKIIPGNDKKVVRMLNRISNHGCKIIYGSAEKLHTSGHAYIEELKEIIRIVKPLYFLPIHGEIISLYAHSQLALKECGVKATINLRNGQVLVINNMSDYLLSWNIINIKGEINCKNFFSILDKWFLGTYENSPFDERIKMAKSGILVIVIDFHKKKNHNNIAIVNSRIKITSRGIWINRDIFYKILKKVLYNLLKKIKPKSSISTIERIMRKTIENTNYKLNVTLPNVIISLNEYLE</sequence>
<name>A0A0H5BK84_9EUKA</name>
<evidence type="ECO:0000256" key="1">
    <source>
        <dbReference type="ARBA" id="ARBA00022722"/>
    </source>
</evidence>
<keyword evidence="4" id="KW-0862">Zinc</keyword>
<dbReference type="AlphaFoldDB" id="A0A0H5BK84"/>
<dbReference type="Gene3D" id="3.60.15.10">
    <property type="entry name" value="Ribonuclease Z/Hydroxyacylglutathione hydrolase-like"/>
    <property type="match status" value="1"/>
</dbReference>
<dbReference type="InterPro" id="IPR055132">
    <property type="entry name" value="RNase_J_b_CASP"/>
</dbReference>
<dbReference type="EMBL" id="AB996601">
    <property type="protein sequence ID" value="BAS01630.1"/>
    <property type="molecule type" value="Genomic_DNA"/>
</dbReference>
<reference evidence="8" key="1">
    <citation type="journal article" date="2015" name="Genome Biol. Evol.">
        <title>Nucleomorph Genome Sequences of Two Chlorarachniophytes, Amorphochlora amoebiformis and Lotharella vacuolata.</title>
        <authorList>
            <person name="Suzuki S."/>
            <person name="Shirato S."/>
            <person name="Hirakawa Y."/>
            <person name="Ishida K."/>
        </authorList>
    </citation>
    <scope>NUCLEOTIDE SEQUENCE</scope>
    <source>
        <strain evidence="8">CCMP240</strain>
    </source>
</reference>
<organism evidence="8">
    <name type="scientific">Lotharella vacuolata</name>
    <dbReference type="NCBI Taxonomy" id="74820"/>
    <lineage>
        <taxon>Eukaryota</taxon>
        <taxon>Sar</taxon>
        <taxon>Rhizaria</taxon>
        <taxon>Cercozoa</taxon>
        <taxon>Chlorarachniophyceae</taxon>
        <taxon>Lotharella</taxon>
    </lineage>
</organism>
<evidence type="ECO:0000256" key="4">
    <source>
        <dbReference type="ARBA" id="ARBA00022833"/>
    </source>
</evidence>
<keyword evidence="6" id="KW-0694">RNA-binding</keyword>
<keyword evidence="2" id="KW-0479">Metal-binding</keyword>
<dbReference type="GO" id="GO:0046872">
    <property type="term" value="F:metal ion binding"/>
    <property type="evidence" value="ECO:0007669"/>
    <property type="project" value="UniProtKB-KW"/>
</dbReference>
<dbReference type="Gene3D" id="3.10.20.580">
    <property type="match status" value="1"/>
</dbReference>
<dbReference type="Gene3D" id="3.40.50.10710">
    <property type="entry name" value="Metallo-hydrolase/oxidoreductase"/>
    <property type="match status" value="1"/>
</dbReference>
<evidence type="ECO:0000259" key="7">
    <source>
        <dbReference type="SMART" id="SM00849"/>
    </source>
</evidence>
<dbReference type="InterPro" id="IPR011108">
    <property type="entry name" value="RMMBL"/>
</dbReference>
<evidence type="ECO:0000256" key="2">
    <source>
        <dbReference type="ARBA" id="ARBA00022723"/>
    </source>
</evidence>
<proteinExistence type="predicted"/>
<dbReference type="Pfam" id="PF22505">
    <property type="entry name" value="RNase_J_b_CASP"/>
    <property type="match status" value="1"/>
</dbReference>
<keyword evidence="5" id="KW-0269">Exonuclease</keyword>
<keyword evidence="3" id="KW-0378">Hydrolase</keyword>
<dbReference type="InterPro" id="IPR036866">
    <property type="entry name" value="RibonucZ/Hydroxyglut_hydro"/>
</dbReference>
<protein>
    <submittedName>
        <fullName evidence="8">Regulator of transcription that contains myb domains</fullName>
    </submittedName>
</protein>
<dbReference type="PANTHER" id="PTHR43694">
    <property type="entry name" value="RIBONUCLEASE J"/>
    <property type="match status" value="1"/>
</dbReference>
<dbReference type="SUPFAM" id="SSF56281">
    <property type="entry name" value="Metallo-hydrolase/oxidoreductase"/>
    <property type="match status" value="1"/>
</dbReference>
<evidence type="ECO:0000313" key="8">
    <source>
        <dbReference type="EMBL" id="BAS01630.1"/>
    </source>
</evidence>
<accession>A0A0H5BK84</accession>
<evidence type="ECO:0000256" key="3">
    <source>
        <dbReference type="ARBA" id="ARBA00022801"/>
    </source>
</evidence>
<keyword evidence="1" id="KW-0540">Nuclease</keyword>
<dbReference type="Pfam" id="PF07521">
    <property type="entry name" value="RMMBL"/>
    <property type="match status" value="1"/>
</dbReference>
<dbReference type="CDD" id="cd07714">
    <property type="entry name" value="RNaseJ_MBL-fold"/>
    <property type="match status" value="1"/>
</dbReference>
<dbReference type="InterPro" id="IPR042173">
    <property type="entry name" value="RNase_J_2"/>
</dbReference>
<dbReference type="SMART" id="SM00849">
    <property type="entry name" value="Lactamase_B"/>
    <property type="match status" value="1"/>
</dbReference>
<dbReference type="GO" id="GO:0004527">
    <property type="term" value="F:exonuclease activity"/>
    <property type="evidence" value="ECO:0007669"/>
    <property type="project" value="UniProtKB-KW"/>
</dbReference>
<dbReference type="Pfam" id="PF00753">
    <property type="entry name" value="Lactamase_B"/>
    <property type="match status" value="1"/>
</dbReference>
<geneLocation type="nucleomorph" evidence="8"/>